<protein>
    <submittedName>
        <fullName evidence="2">Uncharacterized protein</fullName>
    </submittedName>
</protein>
<dbReference type="EMBL" id="JARGDH010000002">
    <property type="protein sequence ID" value="KAL0276984.1"/>
    <property type="molecule type" value="Genomic_DNA"/>
</dbReference>
<evidence type="ECO:0000313" key="2">
    <source>
        <dbReference type="EMBL" id="KAL0276984.1"/>
    </source>
</evidence>
<organism evidence="2">
    <name type="scientific">Menopon gallinae</name>
    <name type="common">poultry shaft louse</name>
    <dbReference type="NCBI Taxonomy" id="328185"/>
    <lineage>
        <taxon>Eukaryota</taxon>
        <taxon>Metazoa</taxon>
        <taxon>Ecdysozoa</taxon>
        <taxon>Arthropoda</taxon>
        <taxon>Hexapoda</taxon>
        <taxon>Insecta</taxon>
        <taxon>Pterygota</taxon>
        <taxon>Neoptera</taxon>
        <taxon>Paraneoptera</taxon>
        <taxon>Psocodea</taxon>
        <taxon>Troctomorpha</taxon>
        <taxon>Phthiraptera</taxon>
        <taxon>Amblycera</taxon>
        <taxon>Menoponidae</taxon>
        <taxon>Menopon</taxon>
    </lineage>
</organism>
<proteinExistence type="predicted"/>
<name>A0AAW2I481_9NEOP</name>
<evidence type="ECO:0000256" key="1">
    <source>
        <dbReference type="SAM" id="MobiDB-lite"/>
    </source>
</evidence>
<reference evidence="2" key="1">
    <citation type="journal article" date="2024" name="Gigascience">
        <title>Chromosome-level genome of the poultry shaft louse Menopon gallinae provides insight into the host-switching and adaptive evolution of parasitic lice.</title>
        <authorList>
            <person name="Xu Y."/>
            <person name="Ma L."/>
            <person name="Liu S."/>
            <person name="Liang Y."/>
            <person name="Liu Q."/>
            <person name="He Z."/>
            <person name="Tian L."/>
            <person name="Duan Y."/>
            <person name="Cai W."/>
            <person name="Li H."/>
            <person name="Song F."/>
        </authorList>
    </citation>
    <scope>NUCLEOTIDE SEQUENCE</scope>
    <source>
        <strain evidence="2">Cailab_2023a</strain>
    </source>
</reference>
<gene>
    <name evidence="2" type="ORF">PYX00_004429</name>
</gene>
<sequence length="94" mass="10731">MNCRPTSKKSVPPPSKESKTGHLSLSYQEQPDTFMPGSFAPDGAPWFVPNRLIRGDQGIPSKRSEKMEEYAEMLLQHPKNLRCDCSRRVRTRRG</sequence>
<accession>A0AAW2I481</accession>
<dbReference type="AlphaFoldDB" id="A0AAW2I481"/>
<comment type="caution">
    <text evidence="2">The sequence shown here is derived from an EMBL/GenBank/DDBJ whole genome shotgun (WGS) entry which is preliminary data.</text>
</comment>
<feature type="region of interest" description="Disordered" evidence="1">
    <location>
        <begin position="1"/>
        <end position="23"/>
    </location>
</feature>